<evidence type="ECO:0000313" key="2">
    <source>
        <dbReference type="Proteomes" id="UP000688137"/>
    </source>
</evidence>
<organism evidence="1 2">
    <name type="scientific">Paramecium primaurelia</name>
    <dbReference type="NCBI Taxonomy" id="5886"/>
    <lineage>
        <taxon>Eukaryota</taxon>
        <taxon>Sar</taxon>
        <taxon>Alveolata</taxon>
        <taxon>Ciliophora</taxon>
        <taxon>Intramacronucleata</taxon>
        <taxon>Oligohymenophorea</taxon>
        <taxon>Peniculida</taxon>
        <taxon>Parameciidae</taxon>
        <taxon>Paramecium</taxon>
    </lineage>
</organism>
<reference evidence="1" key="1">
    <citation type="submission" date="2021-01" db="EMBL/GenBank/DDBJ databases">
        <authorList>
            <consortium name="Genoscope - CEA"/>
            <person name="William W."/>
        </authorList>
    </citation>
    <scope>NUCLEOTIDE SEQUENCE</scope>
</reference>
<name>A0A8S1P9C4_PARPR</name>
<proteinExistence type="predicted"/>
<protein>
    <submittedName>
        <fullName evidence="1">Uncharacterized protein</fullName>
    </submittedName>
</protein>
<accession>A0A8S1P9C4</accession>
<dbReference type="Proteomes" id="UP000688137">
    <property type="component" value="Unassembled WGS sequence"/>
</dbReference>
<comment type="caution">
    <text evidence="1">The sequence shown here is derived from an EMBL/GenBank/DDBJ whole genome shotgun (WGS) entry which is preliminary data.</text>
</comment>
<dbReference type="EMBL" id="CAJJDM010000112">
    <property type="protein sequence ID" value="CAD8099361.1"/>
    <property type="molecule type" value="Genomic_DNA"/>
</dbReference>
<evidence type="ECO:0000313" key="1">
    <source>
        <dbReference type="EMBL" id="CAD8099361.1"/>
    </source>
</evidence>
<keyword evidence="2" id="KW-1185">Reference proteome</keyword>
<sequence>MQKPQFIITTNKIGDDITYQKRKEIIYKFILKISLIINSSNKYLIKLNDDPPFGFQNRSIDDVITGFTLNTYQNDHKRKSQSRYPSFKLAIKEKGQTDKIPKQIKNQSEN</sequence>
<dbReference type="AlphaFoldDB" id="A0A8S1P9C4"/>
<gene>
    <name evidence="1" type="ORF">PPRIM_AZ9-3.1.T1090108</name>
</gene>